<organism evidence="1">
    <name type="scientific">Rhizophora mucronata</name>
    <name type="common">Asiatic mangrove</name>
    <dbReference type="NCBI Taxonomy" id="61149"/>
    <lineage>
        <taxon>Eukaryota</taxon>
        <taxon>Viridiplantae</taxon>
        <taxon>Streptophyta</taxon>
        <taxon>Embryophyta</taxon>
        <taxon>Tracheophyta</taxon>
        <taxon>Spermatophyta</taxon>
        <taxon>Magnoliopsida</taxon>
        <taxon>eudicotyledons</taxon>
        <taxon>Gunneridae</taxon>
        <taxon>Pentapetalae</taxon>
        <taxon>rosids</taxon>
        <taxon>fabids</taxon>
        <taxon>Malpighiales</taxon>
        <taxon>Rhizophoraceae</taxon>
        <taxon>Rhizophora</taxon>
    </lineage>
</organism>
<dbReference type="AlphaFoldDB" id="A0A2P2LF00"/>
<protein>
    <submittedName>
        <fullName evidence="1">Uncharacterized protein MANES_10G091900</fullName>
    </submittedName>
</protein>
<reference evidence="1" key="1">
    <citation type="submission" date="2018-02" db="EMBL/GenBank/DDBJ databases">
        <title>Rhizophora mucronata_Transcriptome.</title>
        <authorList>
            <person name="Meera S.P."/>
            <person name="Sreeshan A."/>
            <person name="Augustine A."/>
        </authorList>
    </citation>
    <scope>NUCLEOTIDE SEQUENCE</scope>
    <source>
        <tissue evidence="1">Leaf</tissue>
    </source>
</reference>
<proteinExistence type="predicted"/>
<evidence type="ECO:0000313" key="1">
    <source>
        <dbReference type="EMBL" id="MBX16556.1"/>
    </source>
</evidence>
<accession>A0A2P2LF00</accession>
<dbReference type="EMBL" id="GGEC01036072">
    <property type="protein sequence ID" value="MBX16556.1"/>
    <property type="molecule type" value="Transcribed_RNA"/>
</dbReference>
<name>A0A2P2LF00_RHIMU</name>
<sequence length="33" mass="3963">MIYKSIFKRNRKVLFNHNQLSVKVNLARQSLLC</sequence>